<dbReference type="RefSeq" id="WP_378527890.1">
    <property type="nucleotide sequence ID" value="NZ_JBHSNS010000033.1"/>
</dbReference>
<keyword evidence="4" id="KW-1185">Reference proteome</keyword>
<reference evidence="4" key="1">
    <citation type="journal article" date="2019" name="Int. J. Syst. Evol. Microbiol.">
        <title>The Global Catalogue of Microorganisms (GCM) 10K type strain sequencing project: providing services to taxonomists for standard genome sequencing and annotation.</title>
        <authorList>
            <consortium name="The Broad Institute Genomics Platform"/>
            <consortium name="The Broad Institute Genome Sequencing Center for Infectious Disease"/>
            <person name="Wu L."/>
            <person name="Ma J."/>
        </authorList>
    </citation>
    <scope>NUCLEOTIDE SEQUENCE [LARGE SCALE GENOMIC DNA]</scope>
    <source>
        <strain evidence="4">YIM 94188</strain>
    </source>
</reference>
<name>A0ABW0ZNL5_9ACTN</name>
<evidence type="ECO:0000313" key="3">
    <source>
        <dbReference type="EMBL" id="MFC5731693.1"/>
    </source>
</evidence>
<organism evidence="3 4">
    <name type="scientific">Nocardioides vastitatis</name>
    <dbReference type="NCBI Taxonomy" id="2568655"/>
    <lineage>
        <taxon>Bacteria</taxon>
        <taxon>Bacillati</taxon>
        <taxon>Actinomycetota</taxon>
        <taxon>Actinomycetes</taxon>
        <taxon>Propionibacteriales</taxon>
        <taxon>Nocardioidaceae</taxon>
        <taxon>Nocardioides</taxon>
    </lineage>
</organism>
<feature type="non-terminal residue" evidence="3">
    <location>
        <position position="99"/>
    </location>
</feature>
<dbReference type="Pfam" id="PF13191">
    <property type="entry name" value="AAA_16"/>
    <property type="match status" value="1"/>
</dbReference>
<dbReference type="EMBL" id="JBHSNS010000033">
    <property type="protein sequence ID" value="MFC5731693.1"/>
    <property type="molecule type" value="Genomic_DNA"/>
</dbReference>
<sequence>MPGASSLDARFTGGAGNGDSAKGGGPRRPGAQAERRRSQLLGRQAECEQLDRLLAAVRAGESGSLVVRGEAGVGKSALLEHLLEAASDCRVVSAAGVQS</sequence>
<evidence type="ECO:0000259" key="2">
    <source>
        <dbReference type="Pfam" id="PF13191"/>
    </source>
</evidence>
<dbReference type="InterPro" id="IPR027417">
    <property type="entry name" value="P-loop_NTPase"/>
</dbReference>
<evidence type="ECO:0000313" key="4">
    <source>
        <dbReference type="Proteomes" id="UP001596072"/>
    </source>
</evidence>
<feature type="compositionally biased region" description="Gly residues" evidence="1">
    <location>
        <begin position="13"/>
        <end position="27"/>
    </location>
</feature>
<keyword evidence="3" id="KW-0547">Nucleotide-binding</keyword>
<dbReference type="InterPro" id="IPR041664">
    <property type="entry name" value="AAA_16"/>
</dbReference>
<feature type="domain" description="Orc1-like AAA ATPase" evidence="2">
    <location>
        <begin position="39"/>
        <end position="97"/>
    </location>
</feature>
<dbReference type="Proteomes" id="UP001596072">
    <property type="component" value="Unassembled WGS sequence"/>
</dbReference>
<dbReference type="SUPFAM" id="SSF52540">
    <property type="entry name" value="P-loop containing nucleoside triphosphate hydrolases"/>
    <property type="match status" value="1"/>
</dbReference>
<dbReference type="GO" id="GO:0005524">
    <property type="term" value="F:ATP binding"/>
    <property type="evidence" value="ECO:0007669"/>
    <property type="project" value="UniProtKB-KW"/>
</dbReference>
<gene>
    <name evidence="3" type="ORF">ACFPQB_22485</name>
</gene>
<comment type="caution">
    <text evidence="3">The sequence shown here is derived from an EMBL/GenBank/DDBJ whole genome shotgun (WGS) entry which is preliminary data.</text>
</comment>
<accession>A0ABW0ZNL5</accession>
<keyword evidence="3" id="KW-0067">ATP-binding</keyword>
<feature type="region of interest" description="Disordered" evidence="1">
    <location>
        <begin position="1"/>
        <end position="42"/>
    </location>
</feature>
<proteinExistence type="predicted"/>
<protein>
    <submittedName>
        <fullName evidence="3">ATP-binding protein</fullName>
    </submittedName>
</protein>
<evidence type="ECO:0000256" key="1">
    <source>
        <dbReference type="SAM" id="MobiDB-lite"/>
    </source>
</evidence>
<dbReference type="Gene3D" id="3.40.50.300">
    <property type="entry name" value="P-loop containing nucleotide triphosphate hydrolases"/>
    <property type="match status" value="1"/>
</dbReference>